<evidence type="ECO:0000256" key="8">
    <source>
        <dbReference type="ARBA" id="ARBA00022475"/>
    </source>
</evidence>
<evidence type="ECO:0000256" key="18">
    <source>
        <dbReference type="RuleBase" id="RU003938"/>
    </source>
</evidence>
<dbReference type="GO" id="GO:0005886">
    <property type="term" value="C:plasma membrane"/>
    <property type="evidence" value="ECO:0007669"/>
    <property type="project" value="UniProtKB-SubCell"/>
</dbReference>
<sequence length="284" mass="31912">MSVITNNLFRVGNFVKRTFFGAIFAVVLIAGITLHTIGFLIVFLAITLLGTFEFYQLVRKANCSPQIIPGMIAATILFVACYLNARFHQNILFLLFTLSVVSIPIIELYRKKETPFTNIAFTIMGLAYIALPFSLFSYMTYPFSDNRFHSEIVLGIFLMVWANDSGAYLVGVNFGKHRLFERISPKKSWEGSIGGAIVSLIVAYICSIFCFDLSLWEWLFMGAIVVVFGSLGDLIESLLKRSIQIKDSGNILPGHGGILDRFDAILLVSPVVFVFLQIIHEYFR</sequence>
<name>A0A434AXY1_9BACT</name>
<feature type="transmembrane region" description="Helical" evidence="19">
    <location>
        <begin position="20"/>
        <end position="46"/>
    </location>
</feature>
<keyword evidence="9" id="KW-0444">Lipid biosynthesis</keyword>
<evidence type="ECO:0000256" key="19">
    <source>
        <dbReference type="SAM" id="Phobius"/>
    </source>
</evidence>
<dbReference type="UniPathway" id="UPA00557">
    <property type="reaction ID" value="UER00614"/>
</dbReference>
<dbReference type="OrthoDB" id="9799199at2"/>
<keyword evidence="17" id="KW-1208">Phospholipid metabolism</keyword>
<feature type="transmembrane region" description="Helical" evidence="19">
    <location>
        <begin position="91"/>
        <end position="109"/>
    </location>
</feature>
<evidence type="ECO:0000313" key="21">
    <source>
        <dbReference type="Proteomes" id="UP000282985"/>
    </source>
</evidence>
<organism evidence="20 21">
    <name type="scientific">Ancylomarina longa</name>
    <dbReference type="NCBI Taxonomy" id="2487017"/>
    <lineage>
        <taxon>Bacteria</taxon>
        <taxon>Pseudomonadati</taxon>
        <taxon>Bacteroidota</taxon>
        <taxon>Bacteroidia</taxon>
        <taxon>Marinilabiliales</taxon>
        <taxon>Marinifilaceae</taxon>
        <taxon>Ancylomarina</taxon>
    </lineage>
</organism>
<evidence type="ECO:0000256" key="1">
    <source>
        <dbReference type="ARBA" id="ARBA00001698"/>
    </source>
</evidence>
<dbReference type="InterPro" id="IPR000374">
    <property type="entry name" value="PC_trans"/>
</dbReference>
<feature type="transmembrane region" description="Helical" evidence="19">
    <location>
        <begin position="152"/>
        <end position="172"/>
    </location>
</feature>
<comment type="subcellular location">
    <subcellularLocation>
        <location evidence="2">Cell membrane</location>
        <topology evidence="2">Multi-pass membrane protein</topology>
    </subcellularLocation>
</comment>
<dbReference type="AlphaFoldDB" id="A0A434AXY1"/>
<dbReference type="EMBL" id="RJJX01000003">
    <property type="protein sequence ID" value="RUT79412.1"/>
    <property type="molecule type" value="Genomic_DNA"/>
</dbReference>
<evidence type="ECO:0000256" key="6">
    <source>
        <dbReference type="ARBA" id="ARBA00012487"/>
    </source>
</evidence>
<dbReference type="PANTHER" id="PTHR46382">
    <property type="entry name" value="PHOSPHATIDATE CYTIDYLYLTRANSFERASE"/>
    <property type="match status" value="1"/>
</dbReference>
<feature type="transmembrane region" description="Helical" evidence="19">
    <location>
        <begin position="67"/>
        <end position="85"/>
    </location>
</feature>
<keyword evidence="15 19" id="KW-0472">Membrane</keyword>
<feature type="transmembrane region" description="Helical" evidence="19">
    <location>
        <begin position="116"/>
        <end position="140"/>
    </location>
</feature>
<evidence type="ECO:0000256" key="5">
    <source>
        <dbReference type="ARBA" id="ARBA00010185"/>
    </source>
</evidence>
<keyword evidence="14" id="KW-0443">Lipid metabolism</keyword>
<evidence type="ECO:0000256" key="10">
    <source>
        <dbReference type="ARBA" id="ARBA00022679"/>
    </source>
</evidence>
<keyword evidence="11 18" id="KW-0812">Transmembrane</keyword>
<dbReference type="PANTHER" id="PTHR46382:SF1">
    <property type="entry name" value="PHOSPHATIDATE CYTIDYLYLTRANSFERASE"/>
    <property type="match status" value="1"/>
</dbReference>
<keyword evidence="10 18" id="KW-0808">Transferase</keyword>
<feature type="transmembrane region" description="Helical" evidence="19">
    <location>
        <begin position="220"/>
        <end position="239"/>
    </location>
</feature>
<reference evidence="20 21" key="1">
    <citation type="submission" date="2018-11" db="EMBL/GenBank/DDBJ databases">
        <title>Parancylomarina longa gen. nov., sp. nov., isolated from sediments of southern Okinawa.</title>
        <authorList>
            <person name="Fu T."/>
        </authorList>
    </citation>
    <scope>NUCLEOTIDE SEQUENCE [LARGE SCALE GENOMIC DNA]</scope>
    <source>
        <strain evidence="20 21">T3-2 S1-C</strain>
    </source>
</reference>
<evidence type="ECO:0000313" key="20">
    <source>
        <dbReference type="EMBL" id="RUT79412.1"/>
    </source>
</evidence>
<protein>
    <recommendedName>
        <fullName evidence="7 18">Phosphatidate cytidylyltransferase</fullName>
        <ecNumber evidence="6 18">2.7.7.41</ecNumber>
    </recommendedName>
</protein>
<evidence type="ECO:0000256" key="7">
    <source>
        <dbReference type="ARBA" id="ARBA00019373"/>
    </source>
</evidence>
<dbReference type="Pfam" id="PF01148">
    <property type="entry name" value="CTP_transf_1"/>
    <property type="match status" value="1"/>
</dbReference>
<evidence type="ECO:0000256" key="9">
    <source>
        <dbReference type="ARBA" id="ARBA00022516"/>
    </source>
</evidence>
<keyword evidence="13 19" id="KW-1133">Transmembrane helix</keyword>
<evidence type="ECO:0000256" key="2">
    <source>
        <dbReference type="ARBA" id="ARBA00004651"/>
    </source>
</evidence>
<comment type="catalytic activity">
    <reaction evidence="1 18">
        <text>a 1,2-diacyl-sn-glycero-3-phosphate + CTP + H(+) = a CDP-1,2-diacyl-sn-glycerol + diphosphate</text>
        <dbReference type="Rhea" id="RHEA:16229"/>
        <dbReference type="ChEBI" id="CHEBI:15378"/>
        <dbReference type="ChEBI" id="CHEBI:33019"/>
        <dbReference type="ChEBI" id="CHEBI:37563"/>
        <dbReference type="ChEBI" id="CHEBI:58332"/>
        <dbReference type="ChEBI" id="CHEBI:58608"/>
        <dbReference type="EC" id="2.7.7.41"/>
    </reaction>
</comment>
<proteinExistence type="inferred from homology"/>
<evidence type="ECO:0000256" key="15">
    <source>
        <dbReference type="ARBA" id="ARBA00023136"/>
    </source>
</evidence>
<dbReference type="Proteomes" id="UP000282985">
    <property type="component" value="Unassembled WGS sequence"/>
</dbReference>
<gene>
    <name evidence="20" type="ORF">DLK05_04115</name>
</gene>
<dbReference type="EC" id="2.7.7.41" evidence="6 18"/>
<accession>A0A434AXY1</accession>
<dbReference type="GO" id="GO:0004605">
    <property type="term" value="F:phosphatidate cytidylyltransferase activity"/>
    <property type="evidence" value="ECO:0007669"/>
    <property type="project" value="UniProtKB-EC"/>
</dbReference>
<evidence type="ECO:0000256" key="4">
    <source>
        <dbReference type="ARBA" id="ARBA00005189"/>
    </source>
</evidence>
<evidence type="ECO:0000256" key="14">
    <source>
        <dbReference type="ARBA" id="ARBA00023098"/>
    </source>
</evidence>
<evidence type="ECO:0000256" key="12">
    <source>
        <dbReference type="ARBA" id="ARBA00022695"/>
    </source>
</evidence>
<keyword evidence="12 18" id="KW-0548">Nucleotidyltransferase</keyword>
<keyword evidence="16" id="KW-0594">Phospholipid biosynthesis</keyword>
<evidence type="ECO:0000256" key="13">
    <source>
        <dbReference type="ARBA" id="ARBA00022989"/>
    </source>
</evidence>
<comment type="caution">
    <text evidence="20">The sequence shown here is derived from an EMBL/GenBank/DDBJ whole genome shotgun (WGS) entry which is preliminary data.</text>
</comment>
<comment type="pathway">
    <text evidence="4">Lipid metabolism.</text>
</comment>
<dbReference type="PROSITE" id="PS01315">
    <property type="entry name" value="CDS"/>
    <property type="match status" value="1"/>
</dbReference>
<evidence type="ECO:0000256" key="11">
    <source>
        <dbReference type="ARBA" id="ARBA00022692"/>
    </source>
</evidence>
<dbReference type="GO" id="GO:0016024">
    <property type="term" value="P:CDP-diacylglycerol biosynthetic process"/>
    <property type="evidence" value="ECO:0007669"/>
    <property type="project" value="UniProtKB-UniPathway"/>
</dbReference>
<evidence type="ECO:0000256" key="17">
    <source>
        <dbReference type="ARBA" id="ARBA00023264"/>
    </source>
</evidence>
<evidence type="ECO:0000256" key="3">
    <source>
        <dbReference type="ARBA" id="ARBA00005119"/>
    </source>
</evidence>
<feature type="transmembrane region" description="Helical" evidence="19">
    <location>
        <begin position="193"/>
        <end position="214"/>
    </location>
</feature>
<keyword evidence="8" id="KW-1003">Cell membrane</keyword>
<keyword evidence="21" id="KW-1185">Reference proteome</keyword>
<evidence type="ECO:0000256" key="16">
    <source>
        <dbReference type="ARBA" id="ARBA00023209"/>
    </source>
</evidence>
<comment type="similarity">
    <text evidence="5 18">Belongs to the CDS family.</text>
</comment>
<feature type="transmembrane region" description="Helical" evidence="19">
    <location>
        <begin position="259"/>
        <end position="279"/>
    </location>
</feature>
<comment type="pathway">
    <text evidence="3 18">Phospholipid metabolism; CDP-diacylglycerol biosynthesis; CDP-diacylglycerol from sn-glycerol 3-phosphate: step 3/3.</text>
</comment>